<proteinExistence type="inferred from homology"/>
<keyword evidence="4 8" id="KW-0547">Nucleotide-binding</keyword>
<evidence type="ECO:0000313" key="11">
    <source>
        <dbReference type="EMBL" id="ACN13142.1"/>
    </source>
</evidence>
<comment type="catalytic activity">
    <reaction evidence="8">
        <text>cob(II)yrinate + 2 L-glutamine + 2 ATP + 2 H2O = cob(II)yrinate a,c diamide + 2 L-glutamate + 2 ADP + 2 phosphate + 2 H(+)</text>
        <dbReference type="Rhea" id="RHEA:26289"/>
        <dbReference type="ChEBI" id="CHEBI:15377"/>
        <dbReference type="ChEBI" id="CHEBI:15378"/>
        <dbReference type="ChEBI" id="CHEBI:29985"/>
        <dbReference type="ChEBI" id="CHEBI:30616"/>
        <dbReference type="ChEBI" id="CHEBI:43474"/>
        <dbReference type="ChEBI" id="CHEBI:58359"/>
        <dbReference type="ChEBI" id="CHEBI:58537"/>
        <dbReference type="ChEBI" id="CHEBI:58894"/>
        <dbReference type="ChEBI" id="CHEBI:456216"/>
        <dbReference type="EC" id="6.3.5.11"/>
    </reaction>
</comment>
<evidence type="ECO:0000256" key="4">
    <source>
        <dbReference type="ARBA" id="ARBA00022741"/>
    </source>
</evidence>
<comment type="cofactor">
    <cofactor evidence="1 8">
        <name>Mg(2+)</name>
        <dbReference type="ChEBI" id="CHEBI:18420"/>
    </cofactor>
</comment>
<dbReference type="GO" id="GO:0042242">
    <property type="term" value="F:cobyrinic acid a,c-diamide synthase activity"/>
    <property type="evidence" value="ECO:0007669"/>
    <property type="project" value="UniProtKB-UniRule"/>
</dbReference>
<keyword evidence="2 8" id="KW-0169">Cobalamin biosynthesis</keyword>
<sequence length="486" mass="53967">MLPQVLSTHFPSWRQKNKEAVIKGFVIAGTGSGSGKTTISLAVMAYFQELGLKVAPFKVGPDFIDPGHHSALTGRQSRNLDSWMLPRAYNQQVFSRGCQGADIAVVEGVMGLFDGYSGVDESGSTAQMAKWLDLPVILVVDSRSMARSVAAIVQGFENFDRDLRFAGVIFSKTGSERHYEYLKEAVEANCTMPCLGFMPRNDKIAIPERHLGLVTSEDHGIQAEVVSELVRMIHEHTRLGEMIKTLPDIRLCGLKDEGIKNRPQKKVRIALARDRAFCFYYPENIEALEAAGAEIVTFSPLEDKNLPQNIHGIYFGGGYPELFADGLSENTILMDEIGQQSLAGMPVYGECGGFMYLCKGLTAMDEDKTFKMVGCFPFKVSMSKRLRSLGYRKIVLSEDTLVGKKGDTLKGHEFHYSAMDEDIPVPEEIRRVYGTCRRDGTRTSTQGFQKNNTLGSYLHIHFGSLSTAGTSFVERCWQFKNGDCRP</sequence>
<dbReference type="CDD" id="cd03130">
    <property type="entry name" value="GATase1_CobB"/>
    <property type="match status" value="1"/>
</dbReference>
<dbReference type="InterPro" id="IPR002586">
    <property type="entry name" value="CobQ/CobB/MinD/ParA_Nub-bd_dom"/>
</dbReference>
<dbReference type="CDD" id="cd05388">
    <property type="entry name" value="CobB_N"/>
    <property type="match status" value="1"/>
</dbReference>
<evidence type="ECO:0000256" key="2">
    <source>
        <dbReference type="ARBA" id="ARBA00022573"/>
    </source>
</evidence>
<evidence type="ECO:0000256" key="6">
    <source>
        <dbReference type="ARBA" id="ARBA00022842"/>
    </source>
</evidence>
<dbReference type="PANTHER" id="PTHR43873:SF1">
    <property type="entry name" value="COBYRINATE A,C-DIAMIDE SYNTHASE"/>
    <property type="match status" value="1"/>
</dbReference>
<dbReference type="Proteomes" id="UP000000442">
    <property type="component" value="Chromosome"/>
</dbReference>
<feature type="domain" description="CobB/CobQ-like glutamine amidotransferase" evidence="10">
    <location>
        <begin position="268"/>
        <end position="464"/>
    </location>
</feature>
<comment type="domain">
    <text evidence="8">Comprises of two domains. The C-terminal domain contains the binding site for glutamine and catalyzes the hydrolysis of this substrate to glutamate and ammonia. The N-terminal domain is anticipated to bind ATP and cobyrinate and catalyzes the ultimate synthesis of the diamide product. The ammonia produced via the glutaminase domain is probably translocated to the adjacent domain via a molecular tunnel, where it reacts with an activated intermediate.</text>
</comment>
<evidence type="ECO:0000313" key="12">
    <source>
        <dbReference type="Proteomes" id="UP000000442"/>
    </source>
</evidence>
<dbReference type="Pfam" id="PF07685">
    <property type="entry name" value="GATase_3"/>
    <property type="match status" value="1"/>
</dbReference>
<dbReference type="eggNOG" id="COG1797">
    <property type="taxonomic scope" value="Bacteria"/>
</dbReference>
<comment type="miscellaneous">
    <text evidence="8">The a and c carboxylates of cobyrinate are activated for nucleophilic attack via formation of a phosphorylated intermediate by ATP. CbiA catalyzes first the amidation of the c-carboxylate, and then that of the a-carboxylate.</text>
</comment>
<dbReference type="STRING" id="177437.HRM2_00190"/>
<name>C0QDA4_DESAH</name>
<keyword evidence="6 8" id="KW-0460">Magnesium</keyword>
<evidence type="ECO:0000256" key="5">
    <source>
        <dbReference type="ARBA" id="ARBA00022840"/>
    </source>
</evidence>
<dbReference type="InterPro" id="IPR004484">
    <property type="entry name" value="CbiA/CobB_synth"/>
</dbReference>
<dbReference type="GO" id="GO:0009236">
    <property type="term" value="P:cobalamin biosynthetic process"/>
    <property type="evidence" value="ECO:0007669"/>
    <property type="project" value="UniProtKB-UniRule"/>
</dbReference>
<accession>C0QDA4</accession>
<dbReference type="InterPro" id="IPR011698">
    <property type="entry name" value="GATase_3"/>
</dbReference>
<dbReference type="NCBIfam" id="TIGR00379">
    <property type="entry name" value="cobB"/>
    <property type="match status" value="1"/>
</dbReference>
<evidence type="ECO:0000256" key="8">
    <source>
        <dbReference type="HAMAP-Rule" id="MF_00027"/>
    </source>
</evidence>
<dbReference type="HOGENOM" id="CLU_022752_2_0_7"/>
<feature type="active site" description="Nucleophile" evidence="8">
    <location>
        <position position="351"/>
    </location>
</feature>
<dbReference type="NCBIfam" id="NF002204">
    <property type="entry name" value="PRK01077.1"/>
    <property type="match status" value="1"/>
</dbReference>
<dbReference type="InterPro" id="IPR027417">
    <property type="entry name" value="P-loop_NTPase"/>
</dbReference>
<dbReference type="EMBL" id="CP001087">
    <property type="protein sequence ID" value="ACN13142.1"/>
    <property type="molecule type" value="Genomic_DNA"/>
</dbReference>
<dbReference type="PANTHER" id="PTHR43873">
    <property type="entry name" value="COBYRINATE A,C-DIAMIDE SYNTHASE"/>
    <property type="match status" value="1"/>
</dbReference>
<evidence type="ECO:0000259" key="10">
    <source>
        <dbReference type="Pfam" id="PF07685"/>
    </source>
</evidence>
<evidence type="ECO:0000256" key="3">
    <source>
        <dbReference type="ARBA" id="ARBA00022598"/>
    </source>
</evidence>
<keyword evidence="3 8" id="KW-0436">Ligase</keyword>
<dbReference type="GO" id="GO:0005524">
    <property type="term" value="F:ATP binding"/>
    <property type="evidence" value="ECO:0007669"/>
    <property type="project" value="UniProtKB-UniRule"/>
</dbReference>
<evidence type="ECO:0000259" key="9">
    <source>
        <dbReference type="Pfam" id="PF01656"/>
    </source>
</evidence>
<reference evidence="11 12" key="1">
    <citation type="journal article" date="2009" name="Environ. Microbiol.">
        <title>Genome sequence of Desulfobacterium autotrophicum HRM2, a marine sulfate reducer oxidizing organic carbon completely to carbon dioxide.</title>
        <authorList>
            <person name="Strittmatter A.W."/>
            <person name="Liesegang H."/>
            <person name="Rabus R."/>
            <person name="Decker I."/>
            <person name="Amann J."/>
            <person name="Andres S."/>
            <person name="Henne A."/>
            <person name="Fricke W.F."/>
            <person name="Martinez-Arias R."/>
            <person name="Bartels D."/>
            <person name="Goesmann A."/>
            <person name="Krause L."/>
            <person name="Puehler A."/>
            <person name="Klenk H.P."/>
            <person name="Richter M."/>
            <person name="Schuler M."/>
            <person name="Gloeckner F.O."/>
            <person name="Meyerdierks A."/>
            <person name="Gottschalk G."/>
            <person name="Amann R."/>
        </authorList>
    </citation>
    <scope>NUCLEOTIDE SEQUENCE [LARGE SCALE GENOMIC DNA]</scope>
    <source>
        <strain evidence="12">ATCC 43914 / DSM 3382 / HRM2</strain>
    </source>
</reference>
<keyword evidence="12" id="KW-1185">Reference proteome</keyword>
<organism evidence="11 12">
    <name type="scientific">Desulforapulum autotrophicum (strain ATCC 43914 / DSM 3382 / VKM B-1955 / HRM2)</name>
    <name type="common">Desulfobacterium autotrophicum</name>
    <dbReference type="NCBI Taxonomy" id="177437"/>
    <lineage>
        <taxon>Bacteria</taxon>
        <taxon>Pseudomonadati</taxon>
        <taxon>Thermodesulfobacteriota</taxon>
        <taxon>Desulfobacteria</taxon>
        <taxon>Desulfobacterales</taxon>
        <taxon>Desulfobacteraceae</taxon>
        <taxon>Desulforapulum</taxon>
    </lineage>
</organism>
<dbReference type="PROSITE" id="PS51274">
    <property type="entry name" value="GATASE_COBBQ"/>
    <property type="match status" value="1"/>
</dbReference>
<comment type="function">
    <text evidence="8">Catalyzes the ATP-dependent amidation of the two carboxylate groups at positions a and c of cobyrinate, using either L-glutamine or ammonia as the nitrogen source.</text>
</comment>
<feature type="domain" description="CobQ/CobB/MinD/ParA nucleotide binding" evidence="9">
    <location>
        <begin position="26"/>
        <end position="211"/>
    </location>
</feature>
<dbReference type="Gene3D" id="3.40.50.300">
    <property type="entry name" value="P-loop containing nucleotide triphosphate hydrolases"/>
    <property type="match status" value="2"/>
</dbReference>
<evidence type="ECO:0000256" key="1">
    <source>
        <dbReference type="ARBA" id="ARBA00001946"/>
    </source>
</evidence>
<dbReference type="KEGG" id="dat:HRM2_00190"/>
<dbReference type="RefSeq" id="WP_012662393.1">
    <property type="nucleotide sequence ID" value="NC_012108.1"/>
</dbReference>
<dbReference type="HAMAP" id="MF_00027">
    <property type="entry name" value="CobB_CbiA"/>
    <property type="match status" value="1"/>
</dbReference>
<dbReference type="SUPFAM" id="SSF52317">
    <property type="entry name" value="Class I glutamine amidotransferase-like"/>
    <property type="match status" value="1"/>
</dbReference>
<gene>
    <name evidence="11" type="primary">cbiA1</name>
    <name evidence="8" type="synonym">cbiA</name>
    <name evidence="11" type="ordered locus">HRM2_00190</name>
</gene>
<dbReference type="SUPFAM" id="SSF52540">
    <property type="entry name" value="P-loop containing nucleoside triphosphate hydrolases"/>
    <property type="match status" value="1"/>
</dbReference>
<comment type="similarity">
    <text evidence="8">Belongs to the CobB/CbiA family.</text>
</comment>
<keyword evidence="5 8" id="KW-0067">ATP-binding</keyword>
<protein>
    <recommendedName>
        <fullName evidence="8">Cobyrinate a,c-diamide synthase</fullName>
        <ecNumber evidence="8">6.3.5.11</ecNumber>
    </recommendedName>
    <alternativeName>
        <fullName evidence="8">Cobyrinic acid a,c-diamide synthetase</fullName>
    </alternativeName>
</protein>
<dbReference type="Gene3D" id="3.40.50.880">
    <property type="match status" value="1"/>
</dbReference>
<dbReference type="Pfam" id="PF01656">
    <property type="entry name" value="CbiA"/>
    <property type="match status" value="1"/>
</dbReference>
<feature type="site" description="Increases nucleophilicity of active site Cys" evidence="8">
    <location>
        <position position="459"/>
    </location>
</feature>
<dbReference type="EC" id="6.3.5.11" evidence="8"/>
<dbReference type="UniPathway" id="UPA00148">
    <property type="reaction ID" value="UER00231"/>
</dbReference>
<comment type="pathway">
    <text evidence="8">Cofactor biosynthesis; adenosylcobalamin biosynthesis; cob(II)yrinate a,c-diamide from sirohydrochlorin (anaerobic route): step 10/10.</text>
</comment>
<dbReference type="AlphaFoldDB" id="C0QDA4"/>
<evidence type="ECO:0000256" key="7">
    <source>
        <dbReference type="ARBA" id="ARBA00022962"/>
    </source>
</evidence>
<dbReference type="InterPro" id="IPR029062">
    <property type="entry name" value="Class_I_gatase-like"/>
</dbReference>
<keyword evidence="7 8" id="KW-0315">Glutamine amidotransferase</keyword>